<reference evidence="1" key="1">
    <citation type="submission" date="2021-02" db="EMBL/GenBank/DDBJ databases">
        <authorList>
            <person name="Nowell W R."/>
        </authorList>
    </citation>
    <scope>NUCLEOTIDE SEQUENCE</scope>
</reference>
<evidence type="ECO:0000313" key="2">
    <source>
        <dbReference type="Proteomes" id="UP000663868"/>
    </source>
</evidence>
<dbReference type="EMBL" id="CAJOBB010031907">
    <property type="protein sequence ID" value="CAF4454126.1"/>
    <property type="molecule type" value="Genomic_DNA"/>
</dbReference>
<comment type="caution">
    <text evidence="1">The sequence shown here is derived from an EMBL/GenBank/DDBJ whole genome shotgun (WGS) entry which is preliminary data.</text>
</comment>
<accession>A0A820SRQ3</accession>
<name>A0A820SRQ3_9BILA</name>
<proteinExistence type="predicted"/>
<protein>
    <submittedName>
        <fullName evidence="1">Uncharacterized protein</fullName>
    </submittedName>
</protein>
<evidence type="ECO:0000313" key="1">
    <source>
        <dbReference type="EMBL" id="CAF4454126.1"/>
    </source>
</evidence>
<feature type="non-terminal residue" evidence="1">
    <location>
        <position position="45"/>
    </location>
</feature>
<organism evidence="1 2">
    <name type="scientific">Adineta steineri</name>
    <dbReference type="NCBI Taxonomy" id="433720"/>
    <lineage>
        <taxon>Eukaryota</taxon>
        <taxon>Metazoa</taxon>
        <taxon>Spiralia</taxon>
        <taxon>Gnathifera</taxon>
        <taxon>Rotifera</taxon>
        <taxon>Eurotatoria</taxon>
        <taxon>Bdelloidea</taxon>
        <taxon>Adinetida</taxon>
        <taxon>Adinetidae</taxon>
        <taxon>Adineta</taxon>
    </lineage>
</organism>
<gene>
    <name evidence="1" type="ORF">KXQ929_LOCUS54128</name>
</gene>
<dbReference type="AlphaFoldDB" id="A0A820SRQ3"/>
<dbReference type="Proteomes" id="UP000663868">
    <property type="component" value="Unassembled WGS sequence"/>
</dbReference>
<sequence>MTTVNELLKRVTDKLDLVMDDHFLYCHLTSSDGFKPNGHDILHNL</sequence>